<dbReference type="PANTHER" id="PTHR34697:SF2">
    <property type="entry name" value="PHOSPHATIDYLGLYCEROL LYSYLTRANSFERASE"/>
    <property type="match status" value="1"/>
</dbReference>
<dbReference type="Proteomes" id="UP001161325">
    <property type="component" value="Unassembled WGS sequence"/>
</dbReference>
<evidence type="ECO:0000256" key="2">
    <source>
        <dbReference type="ARBA" id="ARBA00022475"/>
    </source>
</evidence>
<feature type="domain" description="Phosphatidylglycerol lysyltransferase C-terminal" evidence="6">
    <location>
        <begin position="11"/>
        <end position="306"/>
    </location>
</feature>
<organism evidence="7 8">
    <name type="scientific">Roseisolibacter agri</name>
    <dbReference type="NCBI Taxonomy" id="2014610"/>
    <lineage>
        <taxon>Bacteria</taxon>
        <taxon>Pseudomonadati</taxon>
        <taxon>Gemmatimonadota</taxon>
        <taxon>Gemmatimonadia</taxon>
        <taxon>Gemmatimonadales</taxon>
        <taxon>Gemmatimonadaceae</taxon>
        <taxon>Roseisolibacter</taxon>
    </lineage>
</organism>
<protein>
    <recommendedName>
        <fullName evidence="6">Phosphatidylglycerol lysyltransferase C-terminal domain-containing protein</fullName>
    </recommendedName>
</protein>
<keyword evidence="5" id="KW-0472">Membrane</keyword>
<dbReference type="Gene3D" id="3.40.630.30">
    <property type="match status" value="1"/>
</dbReference>
<dbReference type="SUPFAM" id="SSF55729">
    <property type="entry name" value="Acyl-CoA N-acyltransferases (Nat)"/>
    <property type="match status" value="1"/>
</dbReference>
<keyword evidence="2" id="KW-1003">Cell membrane</keyword>
<evidence type="ECO:0000259" key="6">
    <source>
        <dbReference type="Pfam" id="PF09924"/>
    </source>
</evidence>
<comment type="subcellular location">
    <subcellularLocation>
        <location evidence="1">Cell membrane</location>
        <topology evidence="1">Multi-pass membrane protein</topology>
    </subcellularLocation>
</comment>
<dbReference type="RefSeq" id="WP_284351296.1">
    <property type="nucleotide sequence ID" value="NZ_BRXS01000005.1"/>
</dbReference>
<dbReference type="AlphaFoldDB" id="A0AA37Q5S2"/>
<dbReference type="EMBL" id="BRXS01000005">
    <property type="protein sequence ID" value="GLC26844.1"/>
    <property type="molecule type" value="Genomic_DNA"/>
</dbReference>
<dbReference type="PANTHER" id="PTHR34697">
    <property type="entry name" value="PHOSPHATIDYLGLYCEROL LYSYLTRANSFERASE"/>
    <property type="match status" value="1"/>
</dbReference>
<name>A0AA37Q5S2_9BACT</name>
<keyword evidence="8" id="KW-1185">Reference proteome</keyword>
<sequence length="354" mass="38403">MTDPRWAEARALVLRNGWNATAYQILNPGMALWFAAAGDAVVGFQRHARVRVVAGAPVCPLPRLAAVADELEADARAHGERVVFFGAGTRLETILGGRADHAVVRLGAQPTWDPAGWDTIVRRKASLRAQLHRARNKGVRVVEWTPERAHDAPALRAVLHDWLATRGLPPLGFMVTPDLLGHTEDRRVFVAEREGAVVGFLVATPVPARDGWLVEQWPRVREAPNGTTHLLVDAAMRAFADAGSRYATLGLSPLSPRGANGTPVQPAWLRAALTHLRAHGKRFYNFRGLEAFKAGLEPHAWEPIYAIGQGARFTPRMLRGIAGVFGNGSPVALVARAVASAGAQELRGLARRVR</sequence>
<reference evidence="7" key="1">
    <citation type="submission" date="2022-08" db="EMBL/GenBank/DDBJ databases">
        <title>Draft genome sequencing of Roseisolibacter agri AW1220.</title>
        <authorList>
            <person name="Tobiishi Y."/>
            <person name="Tonouchi A."/>
        </authorList>
    </citation>
    <scope>NUCLEOTIDE SEQUENCE</scope>
    <source>
        <strain evidence="7">AW1220</strain>
    </source>
</reference>
<dbReference type="GO" id="GO:0016755">
    <property type="term" value="F:aminoacyltransferase activity"/>
    <property type="evidence" value="ECO:0007669"/>
    <property type="project" value="TreeGrafter"/>
</dbReference>
<gene>
    <name evidence="7" type="ORF">rosag_33570</name>
</gene>
<dbReference type="InterPro" id="IPR024320">
    <property type="entry name" value="LPG_synthase_C"/>
</dbReference>
<keyword evidence="3" id="KW-0812">Transmembrane</keyword>
<keyword evidence="4" id="KW-1133">Transmembrane helix</keyword>
<evidence type="ECO:0000313" key="8">
    <source>
        <dbReference type="Proteomes" id="UP001161325"/>
    </source>
</evidence>
<evidence type="ECO:0000256" key="5">
    <source>
        <dbReference type="ARBA" id="ARBA00023136"/>
    </source>
</evidence>
<dbReference type="GO" id="GO:0055091">
    <property type="term" value="P:phospholipid homeostasis"/>
    <property type="evidence" value="ECO:0007669"/>
    <property type="project" value="TreeGrafter"/>
</dbReference>
<comment type="caution">
    <text evidence="7">The sequence shown here is derived from an EMBL/GenBank/DDBJ whole genome shotgun (WGS) entry which is preliminary data.</text>
</comment>
<evidence type="ECO:0000256" key="4">
    <source>
        <dbReference type="ARBA" id="ARBA00022989"/>
    </source>
</evidence>
<dbReference type="InterPro" id="IPR016181">
    <property type="entry name" value="Acyl_CoA_acyltransferase"/>
</dbReference>
<proteinExistence type="predicted"/>
<dbReference type="Pfam" id="PF09924">
    <property type="entry name" value="LPG_synthase_C"/>
    <property type="match status" value="1"/>
</dbReference>
<evidence type="ECO:0000256" key="1">
    <source>
        <dbReference type="ARBA" id="ARBA00004651"/>
    </source>
</evidence>
<accession>A0AA37Q5S2</accession>
<evidence type="ECO:0000313" key="7">
    <source>
        <dbReference type="EMBL" id="GLC26844.1"/>
    </source>
</evidence>
<evidence type="ECO:0000256" key="3">
    <source>
        <dbReference type="ARBA" id="ARBA00022692"/>
    </source>
</evidence>
<dbReference type="GO" id="GO:0005886">
    <property type="term" value="C:plasma membrane"/>
    <property type="evidence" value="ECO:0007669"/>
    <property type="project" value="UniProtKB-SubCell"/>
</dbReference>
<dbReference type="InterPro" id="IPR051211">
    <property type="entry name" value="PG_lysyltransferase"/>
</dbReference>